<dbReference type="PROSITE" id="PS50011">
    <property type="entry name" value="PROTEIN_KINASE_DOM"/>
    <property type="match status" value="1"/>
</dbReference>
<dbReference type="GO" id="GO:0004672">
    <property type="term" value="F:protein kinase activity"/>
    <property type="evidence" value="ECO:0007669"/>
    <property type="project" value="InterPro"/>
</dbReference>
<sequence length="320" mass="36976">MYQQLDYGMYQQLGYGMYQQVDYGMYQQLGYGMYQQVGYGMYQQVGYGMNQWLGYGMNQWLGYGVTPNYLPPEFFQADRDFAHIKKVDIWAAGLSSIYLMTKRHPWYELTSQDNMVKRVVDSLRQATAESICRDFLPDEVKHRPWLRDVFLCMFQIHPDRRCSALIAKGLLESNGDQNLLDRNQVCRGYLSSFDQLPEGNQCLQHQVGEAANVVSPMDAFSEVQVQNVTNYQRVEQQILQQTVCQFRNNARLILGEQQQVQNSPEPFQLLVPPVILQCVLQECVNRLAASQATPNLPVSPEQNQADRIPNFNQLLPDEDR</sequence>
<evidence type="ECO:0000313" key="3">
    <source>
        <dbReference type="EMBL" id="KAK2161020.1"/>
    </source>
</evidence>
<accession>A0AAD9N8R2</accession>
<organism evidence="3 4">
    <name type="scientific">Paralvinella palmiformis</name>
    <dbReference type="NCBI Taxonomy" id="53620"/>
    <lineage>
        <taxon>Eukaryota</taxon>
        <taxon>Metazoa</taxon>
        <taxon>Spiralia</taxon>
        <taxon>Lophotrochozoa</taxon>
        <taxon>Annelida</taxon>
        <taxon>Polychaeta</taxon>
        <taxon>Sedentaria</taxon>
        <taxon>Canalipalpata</taxon>
        <taxon>Terebellida</taxon>
        <taxon>Terebelliformia</taxon>
        <taxon>Alvinellidae</taxon>
        <taxon>Paralvinella</taxon>
    </lineage>
</organism>
<proteinExistence type="predicted"/>
<gene>
    <name evidence="3" type="ORF">LSH36_122g00008</name>
</gene>
<comment type="caution">
    <text evidence="3">The sequence shown here is derived from an EMBL/GenBank/DDBJ whole genome shotgun (WGS) entry which is preliminary data.</text>
</comment>
<protein>
    <recommendedName>
        <fullName evidence="2">Protein kinase domain-containing protein</fullName>
    </recommendedName>
</protein>
<evidence type="ECO:0000313" key="4">
    <source>
        <dbReference type="Proteomes" id="UP001208570"/>
    </source>
</evidence>
<keyword evidence="4" id="KW-1185">Reference proteome</keyword>
<dbReference type="GO" id="GO:0005524">
    <property type="term" value="F:ATP binding"/>
    <property type="evidence" value="ECO:0007669"/>
    <property type="project" value="InterPro"/>
</dbReference>
<evidence type="ECO:0000259" key="2">
    <source>
        <dbReference type="PROSITE" id="PS50011"/>
    </source>
</evidence>
<dbReference type="Proteomes" id="UP001208570">
    <property type="component" value="Unassembled WGS sequence"/>
</dbReference>
<dbReference type="InterPro" id="IPR000719">
    <property type="entry name" value="Prot_kinase_dom"/>
</dbReference>
<name>A0AAD9N8R2_9ANNE</name>
<dbReference type="Gene3D" id="1.10.510.10">
    <property type="entry name" value="Transferase(Phosphotransferase) domain 1"/>
    <property type="match status" value="1"/>
</dbReference>
<dbReference type="InterPro" id="IPR011009">
    <property type="entry name" value="Kinase-like_dom_sf"/>
</dbReference>
<dbReference type="Pfam" id="PF00069">
    <property type="entry name" value="Pkinase"/>
    <property type="match status" value="1"/>
</dbReference>
<feature type="region of interest" description="Disordered" evidence="1">
    <location>
        <begin position="294"/>
        <end position="320"/>
    </location>
</feature>
<dbReference type="EMBL" id="JAODUP010000122">
    <property type="protein sequence ID" value="KAK2161020.1"/>
    <property type="molecule type" value="Genomic_DNA"/>
</dbReference>
<feature type="domain" description="Protein kinase" evidence="2">
    <location>
        <begin position="1"/>
        <end position="160"/>
    </location>
</feature>
<dbReference type="SUPFAM" id="SSF56112">
    <property type="entry name" value="Protein kinase-like (PK-like)"/>
    <property type="match status" value="1"/>
</dbReference>
<feature type="compositionally biased region" description="Polar residues" evidence="1">
    <location>
        <begin position="294"/>
        <end position="313"/>
    </location>
</feature>
<reference evidence="3" key="1">
    <citation type="journal article" date="2023" name="Mol. Biol. Evol.">
        <title>Third-Generation Sequencing Reveals the Adaptive Role of the Epigenome in Three Deep-Sea Polychaetes.</title>
        <authorList>
            <person name="Perez M."/>
            <person name="Aroh O."/>
            <person name="Sun Y."/>
            <person name="Lan Y."/>
            <person name="Juniper S.K."/>
            <person name="Young C.R."/>
            <person name="Angers B."/>
            <person name="Qian P.Y."/>
        </authorList>
    </citation>
    <scope>NUCLEOTIDE SEQUENCE</scope>
    <source>
        <strain evidence="3">P08H-3</strain>
    </source>
</reference>
<dbReference type="AlphaFoldDB" id="A0AAD9N8R2"/>
<evidence type="ECO:0000256" key="1">
    <source>
        <dbReference type="SAM" id="MobiDB-lite"/>
    </source>
</evidence>